<keyword evidence="3" id="KW-0663">Pyridoxal phosphate</keyword>
<dbReference type="Gene3D" id="3.90.1150.10">
    <property type="entry name" value="Aspartate Aminotransferase, domain 1"/>
    <property type="match status" value="1"/>
</dbReference>
<evidence type="ECO:0000313" key="7">
    <source>
        <dbReference type="EMBL" id="QKZ03991.1"/>
    </source>
</evidence>
<dbReference type="Proteomes" id="UP000509568">
    <property type="component" value="Chromosome"/>
</dbReference>
<protein>
    <recommendedName>
        <fullName evidence="2">cysteine-S-conjugate beta-lyase</fullName>
        <ecNumber evidence="2">4.4.1.13</ecNumber>
    </recommendedName>
</protein>
<dbReference type="InterPro" id="IPR015424">
    <property type="entry name" value="PyrdxlP-dep_Trfase"/>
</dbReference>
<accession>A0A7D5HVY1</accession>
<keyword evidence="7" id="KW-0032">Aminotransferase</keyword>
<evidence type="ECO:0000259" key="6">
    <source>
        <dbReference type="Pfam" id="PF00155"/>
    </source>
</evidence>
<comment type="cofactor">
    <cofactor evidence="1">
        <name>pyridoxal 5'-phosphate</name>
        <dbReference type="ChEBI" id="CHEBI:597326"/>
    </cofactor>
</comment>
<dbReference type="Gene3D" id="3.40.640.10">
    <property type="entry name" value="Type I PLP-dependent aspartate aminotransferase-like (Major domain)"/>
    <property type="match status" value="1"/>
</dbReference>
<evidence type="ECO:0000256" key="4">
    <source>
        <dbReference type="ARBA" id="ARBA00023239"/>
    </source>
</evidence>
<dbReference type="Pfam" id="PF00155">
    <property type="entry name" value="Aminotran_1_2"/>
    <property type="match status" value="1"/>
</dbReference>
<reference evidence="7 8" key="1">
    <citation type="submission" date="2020-06" db="EMBL/GenBank/DDBJ databases">
        <title>Pseudomonas eucalypticola sp. nov., an endophyte of Eucalyptus dunnii leaves with biocontrol ability of eucalyptus leaf blight.</title>
        <authorList>
            <person name="Liu Y."/>
            <person name="Song Z."/>
            <person name="Zeng H."/>
            <person name="Lu M."/>
            <person name="Wang X."/>
            <person name="Lian X."/>
            <person name="Zhang Q."/>
        </authorList>
    </citation>
    <scope>NUCLEOTIDE SEQUENCE [LARGE SCALE GENOMIC DNA]</scope>
    <source>
        <strain evidence="7 8">NP-1</strain>
    </source>
</reference>
<dbReference type="InterPro" id="IPR015422">
    <property type="entry name" value="PyrdxlP-dep_Trfase_small"/>
</dbReference>
<sequence>MTSHLDTVHDRHDTGSTKWNRYPADVLPLWIADMDFAVAPGIIQALQARLTHPMLGYSVAQDSLRETLVTALRELFDWEVAPEELVFLPGVEGGVNMALNGLLAPGTGVVVQTPNYRPLLNAAGHWKLPRIDLPFHADANGLYPTDLAALEAALGNAGAMILSNPHNPLGKVFDRAELQAIADACVAHDTLLISDEIHAQIVFDGRKHIPIASLNDEIAQRTITLMSATKAFNIAGMKNAFAVIRNPALRHRFNTARQGMVDSVSTLGLVATEAAFKHGKEWLAEVIAYLQANRDYLVNAVATRLPGVSMITPQATYLAWLDCTALGLEDPHAFFLKEAKVGLSPGTDFADEGAGQFVRLNFGCPRALLEEGIARMAQALETRNAPPH</sequence>
<evidence type="ECO:0000256" key="3">
    <source>
        <dbReference type="ARBA" id="ARBA00022898"/>
    </source>
</evidence>
<dbReference type="KEGG" id="pez:HWQ56_09440"/>
<evidence type="ECO:0000313" key="8">
    <source>
        <dbReference type="Proteomes" id="UP000509568"/>
    </source>
</evidence>
<dbReference type="InterPro" id="IPR051798">
    <property type="entry name" value="Class-II_PLP-Dep_Aminotrans"/>
</dbReference>
<evidence type="ECO:0000256" key="1">
    <source>
        <dbReference type="ARBA" id="ARBA00001933"/>
    </source>
</evidence>
<evidence type="ECO:0000256" key="2">
    <source>
        <dbReference type="ARBA" id="ARBA00012224"/>
    </source>
</evidence>
<evidence type="ECO:0000256" key="5">
    <source>
        <dbReference type="ARBA" id="ARBA00037974"/>
    </source>
</evidence>
<dbReference type="EC" id="4.4.1.13" evidence="2"/>
<keyword evidence="4" id="KW-0456">Lyase</keyword>
<feature type="domain" description="Aminotransferase class I/classII large" evidence="6">
    <location>
        <begin position="26"/>
        <end position="375"/>
    </location>
</feature>
<dbReference type="EMBL" id="CP056030">
    <property type="protein sequence ID" value="QKZ03991.1"/>
    <property type="molecule type" value="Genomic_DNA"/>
</dbReference>
<dbReference type="GO" id="GO:0047804">
    <property type="term" value="F:cysteine-S-conjugate beta-lyase activity"/>
    <property type="evidence" value="ECO:0007669"/>
    <property type="project" value="UniProtKB-EC"/>
</dbReference>
<comment type="similarity">
    <text evidence="5">Belongs to the class-II pyridoxal-phosphate-dependent aminotransferase family. MalY/PatB cystathionine beta-lyase subfamily.</text>
</comment>
<dbReference type="InterPro" id="IPR015421">
    <property type="entry name" value="PyrdxlP-dep_Trfase_major"/>
</dbReference>
<dbReference type="RefSeq" id="WP_176570287.1">
    <property type="nucleotide sequence ID" value="NZ_CP056030.1"/>
</dbReference>
<proteinExistence type="inferred from homology"/>
<dbReference type="SUPFAM" id="SSF53383">
    <property type="entry name" value="PLP-dependent transferases"/>
    <property type="match status" value="1"/>
</dbReference>
<dbReference type="AlphaFoldDB" id="A0A7D5HVY1"/>
<name>A0A7D5HVY1_9PSED</name>
<dbReference type="PANTHER" id="PTHR43525:SF1">
    <property type="entry name" value="PROTEIN MALY"/>
    <property type="match status" value="1"/>
</dbReference>
<keyword evidence="8" id="KW-1185">Reference proteome</keyword>
<dbReference type="InterPro" id="IPR027619">
    <property type="entry name" value="C-S_lyase_PatB-like"/>
</dbReference>
<dbReference type="PANTHER" id="PTHR43525">
    <property type="entry name" value="PROTEIN MALY"/>
    <property type="match status" value="1"/>
</dbReference>
<dbReference type="GO" id="GO:0030170">
    <property type="term" value="F:pyridoxal phosphate binding"/>
    <property type="evidence" value="ECO:0007669"/>
    <property type="project" value="InterPro"/>
</dbReference>
<dbReference type="CDD" id="cd00609">
    <property type="entry name" value="AAT_like"/>
    <property type="match status" value="1"/>
</dbReference>
<organism evidence="7 8">
    <name type="scientific">Pseudomonas eucalypticola</name>
    <dbReference type="NCBI Taxonomy" id="2599595"/>
    <lineage>
        <taxon>Bacteria</taxon>
        <taxon>Pseudomonadati</taxon>
        <taxon>Pseudomonadota</taxon>
        <taxon>Gammaproteobacteria</taxon>
        <taxon>Pseudomonadales</taxon>
        <taxon>Pseudomonadaceae</taxon>
        <taxon>Pseudomonas</taxon>
    </lineage>
</organism>
<gene>
    <name evidence="7" type="ORF">HWQ56_09440</name>
</gene>
<dbReference type="InterPro" id="IPR004839">
    <property type="entry name" value="Aminotransferase_I/II_large"/>
</dbReference>
<keyword evidence="7" id="KW-0808">Transferase</keyword>
<dbReference type="GO" id="GO:0008483">
    <property type="term" value="F:transaminase activity"/>
    <property type="evidence" value="ECO:0007669"/>
    <property type="project" value="UniProtKB-KW"/>
</dbReference>
<dbReference type="NCBIfam" id="TIGR04350">
    <property type="entry name" value="C_S_lyase_PatB"/>
    <property type="match status" value="1"/>
</dbReference>